<keyword evidence="1" id="KW-1133">Transmembrane helix</keyword>
<dbReference type="Pfam" id="PF18895">
    <property type="entry name" value="T4SS_pilin"/>
    <property type="match status" value="1"/>
</dbReference>
<organism evidence="2 3">
    <name type="scientific">Candidatus Falkowbacteria bacterium CG23_combo_of_CG06-09_8_20_14_all_49_15</name>
    <dbReference type="NCBI Taxonomy" id="1974572"/>
    <lineage>
        <taxon>Bacteria</taxon>
        <taxon>Candidatus Falkowiibacteriota</taxon>
    </lineage>
</organism>
<evidence type="ECO:0000256" key="1">
    <source>
        <dbReference type="SAM" id="Phobius"/>
    </source>
</evidence>
<evidence type="ECO:0000313" key="2">
    <source>
        <dbReference type="EMBL" id="PIP33869.1"/>
    </source>
</evidence>
<dbReference type="AlphaFoldDB" id="A0A2G9ZL15"/>
<name>A0A2G9ZL15_9BACT</name>
<proteinExistence type="predicted"/>
<keyword evidence="1" id="KW-0812">Transmembrane</keyword>
<evidence type="ECO:0000313" key="3">
    <source>
        <dbReference type="Proteomes" id="UP000230729"/>
    </source>
</evidence>
<feature type="transmembrane region" description="Helical" evidence="1">
    <location>
        <begin position="55"/>
        <end position="79"/>
    </location>
</feature>
<sequence>MQKKLISFISFIYLIFFAINTVRAGKFIEESLITESNSNTRLFGDQTGLGYQSPVIFLSQLITVFLSLLGVIFIILIILAGYNWMTAGGEEEKVNKAKQMIYRAIIGLIIIMSAYAITYFVFTNLPAGTGGGGSFTTN</sequence>
<dbReference type="InterPro" id="IPR043993">
    <property type="entry name" value="T4SS_pilin"/>
</dbReference>
<reference evidence="2 3" key="1">
    <citation type="submission" date="2017-09" db="EMBL/GenBank/DDBJ databases">
        <title>Depth-based differentiation of microbial function through sediment-hosted aquifers and enrichment of novel symbionts in the deep terrestrial subsurface.</title>
        <authorList>
            <person name="Probst A.J."/>
            <person name="Ladd B."/>
            <person name="Jarett J.K."/>
            <person name="Geller-Mcgrath D.E."/>
            <person name="Sieber C.M."/>
            <person name="Emerson J.B."/>
            <person name="Anantharaman K."/>
            <person name="Thomas B.C."/>
            <person name="Malmstrom R."/>
            <person name="Stieglmeier M."/>
            <person name="Klingl A."/>
            <person name="Woyke T."/>
            <person name="Ryan C.M."/>
            <person name="Banfield J.F."/>
        </authorList>
    </citation>
    <scope>NUCLEOTIDE SEQUENCE [LARGE SCALE GENOMIC DNA]</scope>
    <source>
        <strain evidence="2">CG23_combo_of_CG06-09_8_20_14_all_49_15</strain>
    </source>
</reference>
<keyword evidence="1" id="KW-0472">Membrane</keyword>
<protein>
    <submittedName>
        <fullName evidence="2">Uncharacterized protein</fullName>
    </submittedName>
</protein>
<feature type="transmembrane region" description="Helical" evidence="1">
    <location>
        <begin position="100"/>
        <end position="122"/>
    </location>
</feature>
<accession>A0A2G9ZL15</accession>
<dbReference type="EMBL" id="PCSD01000043">
    <property type="protein sequence ID" value="PIP33869.1"/>
    <property type="molecule type" value="Genomic_DNA"/>
</dbReference>
<gene>
    <name evidence="2" type="ORF">COX22_02050</name>
</gene>
<comment type="caution">
    <text evidence="2">The sequence shown here is derived from an EMBL/GenBank/DDBJ whole genome shotgun (WGS) entry which is preliminary data.</text>
</comment>
<dbReference type="Proteomes" id="UP000230729">
    <property type="component" value="Unassembled WGS sequence"/>
</dbReference>